<comment type="caution">
    <text evidence="8">The sequence shown here is derived from an EMBL/GenBank/DDBJ whole genome shotgun (WGS) entry which is preliminary data.</text>
</comment>
<dbReference type="GO" id="GO:0010133">
    <property type="term" value="P:L-proline catabolic process to L-glutamate"/>
    <property type="evidence" value="ECO:0007669"/>
    <property type="project" value="InterPro"/>
</dbReference>
<dbReference type="PROSITE" id="PS00687">
    <property type="entry name" value="ALDEHYDE_DEHYDR_GLU"/>
    <property type="match status" value="1"/>
</dbReference>
<comment type="catalytic activity">
    <reaction evidence="5">
        <text>L-glutamate 5-semialdehyde + NAD(+) + H2O = L-glutamate + NADH + 2 H(+)</text>
        <dbReference type="Rhea" id="RHEA:30235"/>
        <dbReference type="ChEBI" id="CHEBI:15377"/>
        <dbReference type="ChEBI" id="CHEBI:15378"/>
        <dbReference type="ChEBI" id="CHEBI:29985"/>
        <dbReference type="ChEBI" id="CHEBI:57540"/>
        <dbReference type="ChEBI" id="CHEBI:57945"/>
        <dbReference type="ChEBI" id="CHEBI:58066"/>
        <dbReference type="EC" id="1.2.1.88"/>
    </reaction>
</comment>
<dbReference type="InterPro" id="IPR025703">
    <property type="entry name" value="Bifunct_PutA"/>
</dbReference>
<feature type="domain" description="Proline dehydrogenase" evidence="7">
    <location>
        <begin position="129"/>
        <end position="428"/>
    </location>
</feature>
<dbReference type="InterPro" id="IPR050485">
    <property type="entry name" value="Proline_metab_enzyme"/>
</dbReference>
<dbReference type="FunFam" id="3.40.309.10:FF:000005">
    <property type="entry name" value="1-pyrroline-5-carboxylate dehydrogenase 1"/>
    <property type="match status" value="1"/>
</dbReference>
<dbReference type="InterPro" id="IPR002872">
    <property type="entry name" value="Proline_DH_dom"/>
</dbReference>
<dbReference type="Pfam" id="PF00171">
    <property type="entry name" value="Aldedh"/>
    <property type="match status" value="1"/>
</dbReference>
<gene>
    <name evidence="8" type="ORF">EZS27_018287</name>
</gene>
<evidence type="ECO:0000256" key="1">
    <source>
        <dbReference type="ARBA" id="ARBA00004786"/>
    </source>
</evidence>
<dbReference type="GO" id="GO:0003700">
    <property type="term" value="F:DNA-binding transcription factor activity"/>
    <property type="evidence" value="ECO:0007669"/>
    <property type="project" value="InterPro"/>
</dbReference>
<dbReference type="InterPro" id="IPR016161">
    <property type="entry name" value="Ald_DH/histidinol_DH"/>
</dbReference>
<dbReference type="Gene3D" id="3.40.309.10">
    <property type="entry name" value="Aldehyde Dehydrogenase, Chain A, domain 2"/>
    <property type="match status" value="1"/>
</dbReference>
<evidence type="ECO:0000256" key="4">
    <source>
        <dbReference type="ARBA" id="ARBA00023027"/>
    </source>
</evidence>
<dbReference type="SUPFAM" id="SSF53720">
    <property type="entry name" value="ALDH-like"/>
    <property type="match status" value="1"/>
</dbReference>
<dbReference type="PIRSF" id="PIRSF000197">
    <property type="entry name" value="Bifunct_PutA"/>
    <property type="match status" value="1"/>
</dbReference>
<evidence type="ECO:0000256" key="3">
    <source>
        <dbReference type="ARBA" id="ARBA00023002"/>
    </source>
</evidence>
<dbReference type="Pfam" id="PF01619">
    <property type="entry name" value="Pro_dh"/>
    <property type="match status" value="1"/>
</dbReference>
<keyword evidence="4" id="KW-0520">NAD</keyword>
<dbReference type="InterPro" id="IPR015590">
    <property type="entry name" value="Aldehyde_DH_dom"/>
</dbReference>
<dbReference type="Gene3D" id="3.40.605.10">
    <property type="entry name" value="Aldehyde Dehydrogenase, Chain A, domain 1"/>
    <property type="match status" value="1"/>
</dbReference>
<evidence type="ECO:0000256" key="2">
    <source>
        <dbReference type="ARBA" id="ARBA00012884"/>
    </source>
</evidence>
<dbReference type="InterPro" id="IPR016162">
    <property type="entry name" value="Ald_DH_N"/>
</dbReference>
<reference evidence="8" key="1">
    <citation type="submission" date="2019-03" db="EMBL/GenBank/DDBJ databases">
        <title>Single cell metagenomics reveals metabolic interactions within the superorganism composed of flagellate Streblomastix strix and complex community of Bacteroidetes bacteria on its surface.</title>
        <authorList>
            <person name="Treitli S.C."/>
            <person name="Kolisko M."/>
            <person name="Husnik F."/>
            <person name="Keeling P."/>
            <person name="Hampl V."/>
        </authorList>
    </citation>
    <scope>NUCLEOTIDE SEQUENCE</scope>
    <source>
        <strain evidence="8">STM</strain>
    </source>
</reference>
<keyword evidence="3" id="KW-0560">Oxidoreductase</keyword>
<dbReference type="Gene3D" id="3.20.20.220">
    <property type="match status" value="1"/>
</dbReference>
<feature type="domain" description="Aldehyde dehydrogenase" evidence="6">
    <location>
        <begin position="529"/>
        <end position="970"/>
    </location>
</feature>
<evidence type="ECO:0000259" key="7">
    <source>
        <dbReference type="Pfam" id="PF01619"/>
    </source>
</evidence>
<dbReference type="InterPro" id="IPR029041">
    <property type="entry name" value="FAD-linked_oxidoreductase-like"/>
</dbReference>
<proteinExistence type="predicted"/>
<dbReference type="EMBL" id="SNRY01001132">
    <property type="protein sequence ID" value="KAA6333282.1"/>
    <property type="molecule type" value="Genomic_DNA"/>
</dbReference>
<sequence length="1174" mass="132804">MEIIKPADVLEWAKEFLLKAEKELTPAEIKEQKMFASLVQNPQNKVLLTKLLDESSQIRDTKKLSRRMKRIFKDYGVPDFMGKHYEILGHLFKHFGYLFDFIAVPVFKNVLRQETGKIIIKEERPALSKHLKSRWNDRIGQNINLLGEVVLGDAEAAHRYQHYLEALTEPDINYISIKISGIYAQLHPLGYDKSKEKLCALLTKIFQQAIDYPYTEKSGKTTPKFVNLDMEEYKDCELTLDVFTTVLDMPQFKNYTAGIVVQAYLPDALLFYNRLLAFAKKRVAQGGVPIKVRIVKGANLQMETITSSLKGWTVPILPTKTQVDANYLHLLDVAMQPENAQVVHLGVASHNFFTIGYAYLLSKHNQVEEYVTFEMLEGMANHLPRVMRHLDKQIILYTPVVKKEHFLNAVSYLVRRLDENTGESNFLRYSFNLTLHSEQWEFLEKQFVEACALKDQLPPSVYRTQNRNQKPVPRKDLTVFTNEPDTDLDLKPNREWAWNVLKKWKDVRSEQFVIPVQVGNKEVLTGKKRKYTDRSRNDEVCVCEVNLATQAQVEEIITIAEKDTSGWRKTSLEERSRILHQAADLFSERRGDFIGCMSAITGKTFQEGDVEVSEGTDFCRFYPISLKVFEELKSVSYRPKGVILVIPPWNFPFAIPVGGVVAGLAGGNSVILKPATAAVPVAWLFAQAFWDAGVPKDALQVVSPADRNLLTYLSAHPSIQHTILTGGTDTAFQLLKNSPRTPLSAETGGKNAIIVTGSADQDHAIQNIITSAFSNAGQKCSACSLLLLDKKTYNDATFQTKLKDAVTSLHTGSVWDTDNVIRPMITNDNEKLLRAIEQLEEGESWLVPPVFADEKKYILKPCVKWGVKPGNYTFKTELFAPLLSVVSIENLEQGIQYANSTEYGLTSGLQSLDDKEMAFWKDNLEAGNLYINRGITGAIVSRQPFGGMKRSAFGAGIKAGGPNYVSCFVEFDERKMLKFSPVAEYPFKNYLTKESDRVRLQYASQTYPQAWREEFSVEKDVSLITGELNTFRYLPLKSMAIRLLDEDTLCDALLTIYAASFTKTKTTVSLSASHPHMKIIQEAIKAFGNIQVSVQEESLFVAGMKQYERIRACSARLSDAIFDKAAELGLYIATAKPLTEGRIELLHYLKEQSIAYEYHRYGSIIEEVKRTMGT</sequence>
<dbReference type="PROSITE" id="PS00070">
    <property type="entry name" value="ALDEHYDE_DEHYDR_CYS"/>
    <property type="match status" value="1"/>
</dbReference>
<comment type="pathway">
    <text evidence="1">Amino-acid degradation; L-proline degradation into L-glutamate; L-glutamate from L-proline: step 2/2.</text>
</comment>
<dbReference type="SUPFAM" id="SSF51730">
    <property type="entry name" value="FAD-linked oxidoreductase"/>
    <property type="match status" value="1"/>
</dbReference>
<dbReference type="InterPro" id="IPR029510">
    <property type="entry name" value="Ald_DH_CS_GLU"/>
</dbReference>
<dbReference type="GO" id="GO:0009898">
    <property type="term" value="C:cytoplasmic side of plasma membrane"/>
    <property type="evidence" value="ECO:0007669"/>
    <property type="project" value="TreeGrafter"/>
</dbReference>
<evidence type="ECO:0000259" key="6">
    <source>
        <dbReference type="Pfam" id="PF00171"/>
    </source>
</evidence>
<dbReference type="InterPro" id="IPR016160">
    <property type="entry name" value="Ald_DH_CS_CYS"/>
</dbReference>
<dbReference type="GO" id="GO:0004657">
    <property type="term" value="F:proline dehydrogenase activity"/>
    <property type="evidence" value="ECO:0007669"/>
    <property type="project" value="InterPro"/>
</dbReference>
<dbReference type="InterPro" id="IPR016163">
    <property type="entry name" value="Ald_DH_C"/>
</dbReference>
<organism evidence="8">
    <name type="scientific">termite gut metagenome</name>
    <dbReference type="NCBI Taxonomy" id="433724"/>
    <lineage>
        <taxon>unclassified sequences</taxon>
        <taxon>metagenomes</taxon>
        <taxon>organismal metagenomes</taxon>
    </lineage>
</organism>
<dbReference type="PANTHER" id="PTHR42862">
    <property type="entry name" value="DELTA-1-PYRROLINE-5-CARBOXYLATE DEHYDROGENASE 1, ISOFORM A-RELATED"/>
    <property type="match status" value="1"/>
</dbReference>
<protein>
    <recommendedName>
        <fullName evidence="2">L-glutamate gamma-semialdehyde dehydrogenase</fullName>
        <ecNumber evidence="2">1.2.1.88</ecNumber>
    </recommendedName>
</protein>
<evidence type="ECO:0000256" key="5">
    <source>
        <dbReference type="ARBA" id="ARBA00048142"/>
    </source>
</evidence>
<name>A0A5J4RHZ8_9ZZZZ</name>
<evidence type="ECO:0000313" key="8">
    <source>
        <dbReference type="EMBL" id="KAA6333282.1"/>
    </source>
</evidence>
<accession>A0A5J4RHZ8</accession>
<dbReference type="PANTHER" id="PTHR42862:SF1">
    <property type="entry name" value="DELTA-1-PYRROLINE-5-CARBOXYLATE DEHYDROGENASE 2, ISOFORM A-RELATED"/>
    <property type="match status" value="1"/>
</dbReference>
<dbReference type="GO" id="GO:0003842">
    <property type="term" value="F:L-glutamate gamma-semialdehyde dehydrogenase activity"/>
    <property type="evidence" value="ECO:0007669"/>
    <property type="project" value="UniProtKB-EC"/>
</dbReference>
<dbReference type="EC" id="1.2.1.88" evidence="2"/>
<dbReference type="AlphaFoldDB" id="A0A5J4RHZ8"/>